<dbReference type="GO" id="GO:0005886">
    <property type="term" value="C:plasma membrane"/>
    <property type="evidence" value="ECO:0007669"/>
    <property type="project" value="UniProtKB-SubCell"/>
</dbReference>
<keyword evidence="6 12" id="KW-0201">Cytochrome c-type biogenesis</keyword>
<dbReference type="RefSeq" id="WP_084282000.1">
    <property type="nucleotide sequence ID" value="NZ_FWXJ01000001.1"/>
</dbReference>
<evidence type="ECO:0000256" key="4">
    <source>
        <dbReference type="ARBA" id="ARBA00022692"/>
    </source>
</evidence>
<dbReference type="EMBL" id="FWXJ01000001">
    <property type="protein sequence ID" value="SMC30507.1"/>
    <property type="molecule type" value="Genomic_DNA"/>
</dbReference>
<evidence type="ECO:0000313" key="15">
    <source>
        <dbReference type="Proteomes" id="UP000192708"/>
    </source>
</evidence>
<keyword evidence="7 12" id="KW-0735">Signal-anchor</keyword>
<keyword evidence="8 12" id="KW-1133">Transmembrane helix</keyword>
<dbReference type="PANTHER" id="PTHR34128">
    <property type="entry name" value="CYTOCHROME C-TYPE BIOGENESIS PROTEIN CCME HOMOLOG, MITOCHONDRIAL"/>
    <property type="match status" value="1"/>
</dbReference>
<evidence type="ECO:0000256" key="13">
    <source>
        <dbReference type="PIRSR" id="PIRSR604329-50"/>
    </source>
</evidence>
<dbReference type="OrthoDB" id="9793584at2"/>
<dbReference type="Proteomes" id="UP000192708">
    <property type="component" value="Unassembled WGS sequence"/>
</dbReference>
<evidence type="ECO:0000256" key="1">
    <source>
        <dbReference type="ARBA" id="ARBA00004533"/>
    </source>
</evidence>
<accession>A0A1W1Y2Z8</accession>
<evidence type="ECO:0000256" key="11">
    <source>
        <dbReference type="ARBA" id="ARBA00056663"/>
    </source>
</evidence>
<reference evidence="14 15" key="1">
    <citation type="submission" date="2017-04" db="EMBL/GenBank/DDBJ databases">
        <authorList>
            <person name="Afonso C.L."/>
            <person name="Miller P.J."/>
            <person name="Scott M.A."/>
            <person name="Spackman E."/>
            <person name="Goraichik I."/>
            <person name="Dimitrov K.M."/>
            <person name="Suarez D.L."/>
            <person name="Swayne D.E."/>
        </authorList>
    </citation>
    <scope>NUCLEOTIDE SEQUENCE [LARGE SCALE GENOMIC DNA]</scope>
    <source>
        <strain evidence="14 15">VK13</strain>
    </source>
</reference>
<keyword evidence="4 12" id="KW-0812">Transmembrane</keyword>
<dbReference type="Gene3D" id="2.40.50.140">
    <property type="entry name" value="Nucleic acid-binding proteins"/>
    <property type="match status" value="1"/>
</dbReference>
<protein>
    <recommendedName>
        <fullName evidence="12">Cytochrome c-type biogenesis protein CcmE</fullName>
    </recommendedName>
    <alternativeName>
        <fullName evidence="12">Cytochrome c maturation protein E</fullName>
    </alternativeName>
    <alternativeName>
        <fullName evidence="12">Heme chaperone CcmE</fullName>
    </alternativeName>
</protein>
<dbReference type="NCBIfam" id="NF009729">
    <property type="entry name" value="PRK13254.1-3"/>
    <property type="match status" value="1"/>
</dbReference>
<evidence type="ECO:0000256" key="10">
    <source>
        <dbReference type="ARBA" id="ARBA00023136"/>
    </source>
</evidence>
<keyword evidence="10 12" id="KW-0472">Membrane</keyword>
<dbReference type="SUPFAM" id="SSF82093">
    <property type="entry name" value="Heme chaperone CcmE"/>
    <property type="match status" value="1"/>
</dbReference>
<dbReference type="GO" id="GO:0017004">
    <property type="term" value="P:cytochrome complex assembly"/>
    <property type="evidence" value="ECO:0007669"/>
    <property type="project" value="UniProtKB-KW"/>
</dbReference>
<dbReference type="AlphaFoldDB" id="A0A1W1Y2Z8"/>
<feature type="topological domain" description="Extracellular" evidence="12">
    <location>
        <begin position="29"/>
        <end position="157"/>
    </location>
</feature>
<keyword evidence="5 12" id="KW-0479">Metal-binding</keyword>
<dbReference type="Pfam" id="PF03100">
    <property type="entry name" value="CcmE"/>
    <property type="match status" value="1"/>
</dbReference>
<proteinExistence type="inferred from homology"/>
<dbReference type="PANTHER" id="PTHR34128:SF2">
    <property type="entry name" value="CYTOCHROME C-TYPE BIOGENESIS PROTEIN CCME HOMOLOG, MITOCHONDRIAL"/>
    <property type="match status" value="1"/>
</dbReference>
<comment type="function">
    <text evidence="11 12">Heme chaperone required for the biogenesis of c-type cytochromes. Transiently binds heme delivered by CcmC and transfers the heme to apo-cytochromes in a process facilitated by CcmF and CcmH.</text>
</comment>
<evidence type="ECO:0000256" key="5">
    <source>
        <dbReference type="ARBA" id="ARBA00022723"/>
    </source>
</evidence>
<evidence type="ECO:0000256" key="2">
    <source>
        <dbReference type="ARBA" id="ARBA00022475"/>
    </source>
</evidence>
<keyword evidence="3 12" id="KW-0349">Heme</keyword>
<dbReference type="GO" id="GO:0020037">
    <property type="term" value="F:heme binding"/>
    <property type="evidence" value="ECO:0007669"/>
    <property type="project" value="InterPro"/>
</dbReference>
<dbReference type="GO" id="GO:0017003">
    <property type="term" value="P:protein-heme linkage"/>
    <property type="evidence" value="ECO:0007669"/>
    <property type="project" value="UniProtKB-UniRule"/>
</dbReference>
<dbReference type="STRING" id="1938817.SAMN06296008_101206"/>
<evidence type="ECO:0000256" key="9">
    <source>
        <dbReference type="ARBA" id="ARBA00023004"/>
    </source>
</evidence>
<dbReference type="InterPro" id="IPR036127">
    <property type="entry name" value="CcmE-like_sf"/>
</dbReference>
<comment type="subcellular location">
    <subcellularLocation>
        <location evidence="1">Cell inner membrane</location>
    </subcellularLocation>
    <subcellularLocation>
        <location evidence="12">Cell membrane</location>
        <topology evidence="12">Single-pass type II membrane protein</topology>
    </subcellularLocation>
</comment>
<dbReference type="GO" id="GO:0046872">
    <property type="term" value="F:metal ion binding"/>
    <property type="evidence" value="ECO:0007669"/>
    <property type="project" value="UniProtKB-KW"/>
</dbReference>
<evidence type="ECO:0000256" key="3">
    <source>
        <dbReference type="ARBA" id="ARBA00022617"/>
    </source>
</evidence>
<evidence type="ECO:0000256" key="12">
    <source>
        <dbReference type="HAMAP-Rule" id="MF_01959"/>
    </source>
</evidence>
<sequence>MKPRSKRLLLVLTGLMVLGVATFFVLRAFNENLVFFYTPSQIANHEAPANKSFRIGGMVVDNSLKREPGGLQVEFIVTDTVKSVPVQYSGILPDLFKEGKGVVAEGRLNAAGVFIASQVLAKHDENYMPPEAKDAIKAAQTNASNAAKTLQNTDTNK</sequence>
<evidence type="ECO:0000313" key="14">
    <source>
        <dbReference type="EMBL" id="SMC30507.1"/>
    </source>
</evidence>
<dbReference type="InterPro" id="IPR012340">
    <property type="entry name" value="NA-bd_OB-fold"/>
</dbReference>
<keyword evidence="9 12" id="KW-0408">Iron</keyword>
<feature type="binding site" description="axial binding residue" evidence="12 13">
    <location>
        <position position="127"/>
    </location>
    <ligand>
        <name>heme</name>
        <dbReference type="ChEBI" id="CHEBI:30413"/>
    </ligand>
    <ligandPart>
        <name>Fe</name>
        <dbReference type="ChEBI" id="CHEBI:18248"/>
    </ligandPart>
</feature>
<evidence type="ECO:0000256" key="6">
    <source>
        <dbReference type="ARBA" id="ARBA00022748"/>
    </source>
</evidence>
<gene>
    <name evidence="12" type="primary">ccmE</name>
    <name evidence="12" type="synonym">cycJ</name>
    <name evidence="14" type="ORF">SAMN06296008_101206</name>
</gene>
<dbReference type="InterPro" id="IPR004329">
    <property type="entry name" value="CcmE"/>
</dbReference>
<dbReference type="FunFam" id="2.40.50.140:FF:000104">
    <property type="entry name" value="Cytochrome c-type biogenesis protein CcmE"/>
    <property type="match status" value="1"/>
</dbReference>
<name>A0A1W1Y2Z8_9BURK</name>
<keyword evidence="2 12" id="KW-1003">Cell membrane</keyword>
<feature type="binding site" description="covalent" evidence="12 13">
    <location>
        <position position="123"/>
    </location>
    <ligand>
        <name>heme</name>
        <dbReference type="ChEBI" id="CHEBI:30413"/>
    </ligand>
</feature>
<evidence type="ECO:0000256" key="8">
    <source>
        <dbReference type="ARBA" id="ARBA00022989"/>
    </source>
</evidence>
<evidence type="ECO:0000256" key="7">
    <source>
        <dbReference type="ARBA" id="ARBA00022968"/>
    </source>
</evidence>
<feature type="topological domain" description="Cytoplasmic" evidence="12">
    <location>
        <begin position="1"/>
        <end position="7"/>
    </location>
</feature>
<dbReference type="NCBIfam" id="NF009727">
    <property type="entry name" value="PRK13254.1-1"/>
    <property type="match status" value="1"/>
</dbReference>
<organism evidence="14 15">
    <name type="scientific">Polynucleobacter kasalickyi</name>
    <dbReference type="NCBI Taxonomy" id="1938817"/>
    <lineage>
        <taxon>Bacteria</taxon>
        <taxon>Pseudomonadati</taxon>
        <taxon>Pseudomonadota</taxon>
        <taxon>Betaproteobacteria</taxon>
        <taxon>Burkholderiales</taxon>
        <taxon>Burkholderiaceae</taxon>
        <taxon>Polynucleobacter</taxon>
    </lineage>
</organism>
<comment type="similarity">
    <text evidence="12">Belongs to the CcmE/CycJ family.</text>
</comment>
<keyword evidence="15" id="KW-1185">Reference proteome</keyword>
<dbReference type="NCBIfam" id="NF009731">
    <property type="entry name" value="PRK13254.1-5"/>
    <property type="match status" value="1"/>
</dbReference>
<dbReference type="HAMAP" id="MF_01959">
    <property type="entry name" value="CcmE"/>
    <property type="match status" value="1"/>
</dbReference>